<evidence type="ECO:0000313" key="2">
    <source>
        <dbReference type="EMBL" id="HIX07043.1"/>
    </source>
</evidence>
<dbReference type="PIRSF" id="PIRSF004923">
    <property type="entry name" value="RseC"/>
    <property type="match status" value="1"/>
</dbReference>
<keyword evidence="1" id="KW-1133">Transmembrane helix</keyword>
<comment type="caution">
    <text evidence="2">The sequence shown here is derived from an EMBL/GenBank/DDBJ whole genome shotgun (WGS) entry which is preliminary data.</text>
</comment>
<dbReference type="InterPro" id="IPR026268">
    <property type="entry name" value="RseC"/>
</dbReference>
<protein>
    <submittedName>
        <fullName evidence="2">SoxR reducing system RseC family protein</fullName>
    </submittedName>
</protein>
<dbReference type="InterPro" id="IPR007359">
    <property type="entry name" value="SigmaE_reg_RseC_MucC"/>
</dbReference>
<evidence type="ECO:0000313" key="3">
    <source>
        <dbReference type="Proteomes" id="UP000824204"/>
    </source>
</evidence>
<keyword evidence="1" id="KW-0472">Membrane</keyword>
<sequence>MREQAIVVKTTGKIAVLRIQKRPECEGCKICAFKEGQSVVKVKAKNTVGAKAGDTVIVQAEKDNRLLASFIVYILPVLFAAAGAAVGFLALDDQLWAALCCVAGLVLGFAAVFLLDKWAARSRGFGMEIAQICPKEESNQNPDVQEEKTNGYGI</sequence>
<reference evidence="2" key="2">
    <citation type="submission" date="2021-04" db="EMBL/GenBank/DDBJ databases">
        <authorList>
            <person name="Gilroy R."/>
        </authorList>
    </citation>
    <scope>NUCLEOTIDE SEQUENCE</scope>
    <source>
        <strain evidence="2">811</strain>
    </source>
</reference>
<dbReference type="PANTHER" id="PTHR35867:SF1">
    <property type="entry name" value="PROTEIN RSEC"/>
    <property type="match status" value="1"/>
</dbReference>
<feature type="transmembrane region" description="Helical" evidence="1">
    <location>
        <begin position="95"/>
        <end position="115"/>
    </location>
</feature>
<name>A0A9D2AEP3_9FIRM</name>
<dbReference type="PANTHER" id="PTHR35867">
    <property type="entry name" value="PROTEIN RSEC"/>
    <property type="match status" value="1"/>
</dbReference>
<accession>A0A9D2AEP3</accession>
<dbReference type="Proteomes" id="UP000824204">
    <property type="component" value="Unassembled WGS sequence"/>
</dbReference>
<gene>
    <name evidence="2" type="ORF">H9741_01040</name>
</gene>
<organism evidence="2 3">
    <name type="scientific">Candidatus Borkfalkia faecipullorum</name>
    <dbReference type="NCBI Taxonomy" id="2838510"/>
    <lineage>
        <taxon>Bacteria</taxon>
        <taxon>Bacillati</taxon>
        <taxon>Bacillota</taxon>
        <taxon>Clostridia</taxon>
        <taxon>Christensenellales</taxon>
        <taxon>Christensenellaceae</taxon>
        <taxon>Candidatus Borkfalkia</taxon>
    </lineage>
</organism>
<dbReference type="EMBL" id="DXFX01000011">
    <property type="protein sequence ID" value="HIX07043.1"/>
    <property type="molecule type" value="Genomic_DNA"/>
</dbReference>
<feature type="transmembrane region" description="Helical" evidence="1">
    <location>
        <begin position="66"/>
        <end position="89"/>
    </location>
</feature>
<keyword evidence="1" id="KW-0812">Transmembrane</keyword>
<dbReference type="Pfam" id="PF04246">
    <property type="entry name" value="RseC_MucC"/>
    <property type="match status" value="1"/>
</dbReference>
<evidence type="ECO:0000256" key="1">
    <source>
        <dbReference type="SAM" id="Phobius"/>
    </source>
</evidence>
<reference evidence="2" key="1">
    <citation type="journal article" date="2021" name="PeerJ">
        <title>Extensive microbial diversity within the chicken gut microbiome revealed by metagenomics and culture.</title>
        <authorList>
            <person name="Gilroy R."/>
            <person name="Ravi A."/>
            <person name="Getino M."/>
            <person name="Pursley I."/>
            <person name="Horton D.L."/>
            <person name="Alikhan N.F."/>
            <person name="Baker D."/>
            <person name="Gharbi K."/>
            <person name="Hall N."/>
            <person name="Watson M."/>
            <person name="Adriaenssens E.M."/>
            <person name="Foster-Nyarko E."/>
            <person name="Jarju S."/>
            <person name="Secka A."/>
            <person name="Antonio M."/>
            <person name="Oren A."/>
            <person name="Chaudhuri R.R."/>
            <person name="La Ragione R."/>
            <person name="Hildebrand F."/>
            <person name="Pallen M.J."/>
        </authorList>
    </citation>
    <scope>NUCLEOTIDE SEQUENCE</scope>
    <source>
        <strain evidence="2">811</strain>
    </source>
</reference>
<dbReference type="AlphaFoldDB" id="A0A9D2AEP3"/>
<proteinExistence type="predicted"/>